<dbReference type="Proteomes" id="UP001219525">
    <property type="component" value="Unassembled WGS sequence"/>
</dbReference>
<feature type="transmembrane region" description="Helical" evidence="2">
    <location>
        <begin position="131"/>
        <end position="150"/>
    </location>
</feature>
<organism evidence="3 4">
    <name type="scientific">Mycena pura</name>
    <dbReference type="NCBI Taxonomy" id="153505"/>
    <lineage>
        <taxon>Eukaryota</taxon>
        <taxon>Fungi</taxon>
        <taxon>Dikarya</taxon>
        <taxon>Basidiomycota</taxon>
        <taxon>Agaricomycotina</taxon>
        <taxon>Agaricomycetes</taxon>
        <taxon>Agaricomycetidae</taxon>
        <taxon>Agaricales</taxon>
        <taxon>Marasmiineae</taxon>
        <taxon>Mycenaceae</taxon>
        <taxon>Mycena</taxon>
    </lineage>
</organism>
<feature type="transmembrane region" description="Helical" evidence="2">
    <location>
        <begin position="162"/>
        <end position="188"/>
    </location>
</feature>
<name>A0AAD6YBF1_9AGAR</name>
<accession>A0AAD6YBF1</accession>
<gene>
    <name evidence="3" type="ORF">GGX14DRAFT_636814</name>
</gene>
<keyword evidence="2" id="KW-1133">Transmembrane helix</keyword>
<feature type="region of interest" description="Disordered" evidence="1">
    <location>
        <begin position="298"/>
        <end position="330"/>
    </location>
</feature>
<dbReference type="AlphaFoldDB" id="A0AAD6YBF1"/>
<keyword evidence="2" id="KW-0472">Membrane</keyword>
<comment type="caution">
    <text evidence="3">The sequence shown here is derived from an EMBL/GenBank/DDBJ whole genome shotgun (WGS) entry which is preliminary data.</text>
</comment>
<reference evidence="3" key="1">
    <citation type="submission" date="2023-03" db="EMBL/GenBank/DDBJ databases">
        <title>Massive genome expansion in bonnet fungi (Mycena s.s.) driven by repeated elements and novel gene families across ecological guilds.</title>
        <authorList>
            <consortium name="Lawrence Berkeley National Laboratory"/>
            <person name="Harder C.B."/>
            <person name="Miyauchi S."/>
            <person name="Viragh M."/>
            <person name="Kuo A."/>
            <person name="Thoen E."/>
            <person name="Andreopoulos B."/>
            <person name="Lu D."/>
            <person name="Skrede I."/>
            <person name="Drula E."/>
            <person name="Henrissat B."/>
            <person name="Morin E."/>
            <person name="Kohler A."/>
            <person name="Barry K."/>
            <person name="LaButti K."/>
            <person name="Morin E."/>
            <person name="Salamov A."/>
            <person name="Lipzen A."/>
            <person name="Mereny Z."/>
            <person name="Hegedus B."/>
            <person name="Baldrian P."/>
            <person name="Stursova M."/>
            <person name="Weitz H."/>
            <person name="Taylor A."/>
            <person name="Grigoriev I.V."/>
            <person name="Nagy L.G."/>
            <person name="Martin F."/>
            <person name="Kauserud H."/>
        </authorList>
    </citation>
    <scope>NUCLEOTIDE SEQUENCE</scope>
    <source>
        <strain evidence="3">9144</strain>
    </source>
</reference>
<sequence length="330" mass="35372">MSVESILGPILVGGPTRFSSYNRTHCTRGLGPPRFSNVGKLWALDLIRIVFLCRIAYQVFVVGFGDPASVASLFALPTLLILYLGFSGAQTLYCQGLLLYSVLGLASITAFVLNTVSMKNPMLLDPGPGEFLVSLAIRAAVDTVTSMLLLRELKPRTNLALTRYITVIAASGLATSVTALACVAAFAANSESFTFAWLALHFALRGFCSNAVVTNFHLDINSRAFQRSPSGAAELLSLFGAAAATEEADNQVPLVFRLLLHIALIVADCKMVEFEHISAYQVNYAGIVTDGVIQTNPPGDTRAEVVPGSSRRSVLSDDYPPTYKSMGEPL</sequence>
<keyword evidence="2" id="KW-0812">Transmembrane</keyword>
<evidence type="ECO:0000313" key="4">
    <source>
        <dbReference type="Proteomes" id="UP001219525"/>
    </source>
</evidence>
<keyword evidence="4" id="KW-1185">Reference proteome</keyword>
<proteinExistence type="predicted"/>
<feature type="transmembrane region" description="Helical" evidence="2">
    <location>
        <begin position="97"/>
        <end position="116"/>
    </location>
</feature>
<feature type="transmembrane region" description="Helical" evidence="2">
    <location>
        <begin position="67"/>
        <end position="85"/>
    </location>
</feature>
<dbReference type="EMBL" id="JARJCW010000037">
    <property type="protein sequence ID" value="KAJ7207251.1"/>
    <property type="molecule type" value="Genomic_DNA"/>
</dbReference>
<protein>
    <submittedName>
        <fullName evidence="3">Uncharacterized protein</fullName>
    </submittedName>
</protein>
<evidence type="ECO:0000256" key="2">
    <source>
        <dbReference type="SAM" id="Phobius"/>
    </source>
</evidence>
<evidence type="ECO:0000256" key="1">
    <source>
        <dbReference type="SAM" id="MobiDB-lite"/>
    </source>
</evidence>
<evidence type="ECO:0000313" key="3">
    <source>
        <dbReference type="EMBL" id="KAJ7207251.1"/>
    </source>
</evidence>